<dbReference type="PANTHER" id="PTHR30511">
    <property type="entry name" value="ALANINE RACEMASE"/>
    <property type="match status" value="1"/>
</dbReference>
<dbReference type="InterPro" id="IPR000821">
    <property type="entry name" value="Ala_racemase"/>
</dbReference>
<evidence type="ECO:0000256" key="3">
    <source>
        <dbReference type="ARBA" id="ARBA00023235"/>
    </source>
</evidence>
<feature type="domain" description="Alanine racemase N-terminal" evidence="4">
    <location>
        <begin position="12"/>
        <end position="229"/>
    </location>
</feature>
<evidence type="ECO:0000313" key="6">
    <source>
        <dbReference type="Proteomes" id="UP000824159"/>
    </source>
</evidence>
<reference evidence="5" key="2">
    <citation type="journal article" date="2021" name="PeerJ">
        <title>Extensive microbial diversity within the chicken gut microbiome revealed by metagenomics and culture.</title>
        <authorList>
            <person name="Gilroy R."/>
            <person name="Ravi A."/>
            <person name="Getino M."/>
            <person name="Pursley I."/>
            <person name="Horton D.L."/>
            <person name="Alikhan N.F."/>
            <person name="Baker D."/>
            <person name="Gharbi K."/>
            <person name="Hall N."/>
            <person name="Watson M."/>
            <person name="Adriaenssens E.M."/>
            <person name="Foster-Nyarko E."/>
            <person name="Jarju S."/>
            <person name="Secka A."/>
            <person name="Antonio M."/>
            <person name="Oren A."/>
            <person name="Chaudhuri R.R."/>
            <person name="La Ragione R."/>
            <person name="Hildebrand F."/>
            <person name="Pallen M.J."/>
        </authorList>
    </citation>
    <scope>NUCLEOTIDE SEQUENCE</scope>
    <source>
        <strain evidence="5">CHK176-22527</strain>
    </source>
</reference>
<dbReference type="GO" id="GO:0005829">
    <property type="term" value="C:cytosol"/>
    <property type="evidence" value="ECO:0007669"/>
    <property type="project" value="TreeGrafter"/>
</dbReference>
<gene>
    <name evidence="5" type="ORF">IAD12_06390</name>
</gene>
<protein>
    <submittedName>
        <fullName evidence="5">Alanine racemase</fullName>
    </submittedName>
</protein>
<dbReference type="InterPro" id="IPR001608">
    <property type="entry name" value="Ala_racemase_N"/>
</dbReference>
<dbReference type="Proteomes" id="UP000824159">
    <property type="component" value="Unassembled WGS sequence"/>
</dbReference>
<keyword evidence="3" id="KW-0413">Isomerase</keyword>
<evidence type="ECO:0000313" key="5">
    <source>
        <dbReference type="EMBL" id="HIT99864.1"/>
    </source>
</evidence>
<dbReference type="SUPFAM" id="SSF51419">
    <property type="entry name" value="PLP-binding barrel"/>
    <property type="match status" value="1"/>
</dbReference>
<comment type="cofactor">
    <cofactor evidence="1">
        <name>pyridoxal 5'-phosphate</name>
        <dbReference type="ChEBI" id="CHEBI:597326"/>
    </cofactor>
</comment>
<proteinExistence type="predicted"/>
<dbReference type="GO" id="GO:0008784">
    <property type="term" value="F:alanine racemase activity"/>
    <property type="evidence" value="ECO:0007669"/>
    <property type="project" value="TreeGrafter"/>
</dbReference>
<comment type="caution">
    <text evidence="5">The sequence shown here is derived from an EMBL/GenBank/DDBJ whole genome shotgun (WGS) entry which is preliminary data.</text>
</comment>
<dbReference type="EMBL" id="DVLX01000081">
    <property type="protein sequence ID" value="HIT99864.1"/>
    <property type="molecule type" value="Genomic_DNA"/>
</dbReference>
<evidence type="ECO:0000259" key="4">
    <source>
        <dbReference type="Pfam" id="PF01168"/>
    </source>
</evidence>
<dbReference type="Gene3D" id="3.20.20.10">
    <property type="entry name" value="Alanine racemase"/>
    <property type="match status" value="1"/>
</dbReference>
<dbReference type="GO" id="GO:0030170">
    <property type="term" value="F:pyridoxal phosphate binding"/>
    <property type="evidence" value="ECO:0007669"/>
    <property type="project" value="TreeGrafter"/>
</dbReference>
<dbReference type="InterPro" id="IPR029066">
    <property type="entry name" value="PLP-binding_barrel"/>
</dbReference>
<dbReference type="Pfam" id="PF01168">
    <property type="entry name" value="Ala_racemase_N"/>
    <property type="match status" value="1"/>
</dbReference>
<organism evidence="5 6">
    <name type="scientific">Candidatus Allocopromorpha excrementavium</name>
    <dbReference type="NCBI Taxonomy" id="2840741"/>
    <lineage>
        <taxon>Bacteria</taxon>
        <taxon>Bacillati</taxon>
        <taxon>Bacillota</taxon>
        <taxon>Clostridia</taxon>
        <taxon>Eubacteriales</taxon>
        <taxon>Eubacteriaceae</taxon>
        <taxon>Eubacteriaceae incertae sedis</taxon>
        <taxon>Candidatus Allocopromorpha</taxon>
    </lineage>
</organism>
<evidence type="ECO:0000256" key="2">
    <source>
        <dbReference type="ARBA" id="ARBA00022898"/>
    </source>
</evidence>
<dbReference type="AlphaFoldDB" id="A0A9D1HDZ4"/>
<keyword evidence="2" id="KW-0663">Pyridoxal phosphate</keyword>
<dbReference type="PANTHER" id="PTHR30511:SF3">
    <property type="entry name" value="LYSINE RACEMASE"/>
    <property type="match status" value="1"/>
</dbReference>
<accession>A0A9D1HDZ4</accession>
<reference evidence="5" key="1">
    <citation type="submission" date="2020-10" db="EMBL/GenBank/DDBJ databases">
        <authorList>
            <person name="Gilroy R."/>
        </authorList>
    </citation>
    <scope>NUCLEOTIDE SEQUENCE</scope>
    <source>
        <strain evidence="5">CHK176-22527</strain>
    </source>
</reference>
<name>A0A9D1HDZ4_9FIRM</name>
<evidence type="ECO:0000256" key="1">
    <source>
        <dbReference type="ARBA" id="ARBA00001933"/>
    </source>
</evidence>
<sequence>MSFRRYPRLDADLDKLRDNIERMLMMCRDRGIEMAGVIKGCSGLFRCVEQFEKAGCTIIASSRLEHLRGLRQKGLNAAIMMIRIPMISEAAEVVRETDISLNSEMNVLKELNRQAGLQDRKHKVILMADEGDLREGFWDEEELIEAAVRVENGMRNLKLAGIGTNLGCYGAVEATSDNLGNLVRTAEKIEQMIGRELEFITERGTSSLPLFFEGKLPERINLLRIGEAVLLARDLPELWGIQMDRMYRDVFTLSAEIVEVKDKPTYPVGNIFVDAFGRKPSFEDRGIRKRAIVAIGKADYGSVEDIFPRKEGIEVIGASSDHTILDIEDCGEDLKPGDILEFDIAYGALVYATASQGVRKNYIEKVIY</sequence>